<evidence type="ECO:0000313" key="3">
    <source>
        <dbReference type="Proteomes" id="UP001501116"/>
    </source>
</evidence>
<sequence>MAAAGVSTKPLNPRDLRVSDAEREHVVAVLQKAIGRGLIDLDEFTERTDVALAARTRGELNVVLADLPGLVHRDATKDTVVPGTPPATANFAGERLELKAHGSNLVRRGRWSVPGNLSVYNKYGNTTLDFTEAAVASPVVNIELSTKWGSVELIIPEQAAIDVNSVTEVKWGALNDRTNTNGHAGTPRYVVSGRVHGGSLTIRHPKRGLFG</sequence>
<dbReference type="Proteomes" id="UP001501116">
    <property type="component" value="Unassembled WGS sequence"/>
</dbReference>
<gene>
    <name evidence="2" type="ORF">GCM10009754_48500</name>
</gene>
<dbReference type="InterPro" id="IPR012551">
    <property type="entry name" value="DUF1707_SHOCT-like"/>
</dbReference>
<dbReference type="EMBL" id="BAAANN010000019">
    <property type="protein sequence ID" value="GAA1969380.1"/>
    <property type="molecule type" value="Genomic_DNA"/>
</dbReference>
<evidence type="ECO:0000313" key="2">
    <source>
        <dbReference type="EMBL" id="GAA1969380.1"/>
    </source>
</evidence>
<reference evidence="2 3" key="1">
    <citation type="journal article" date="2019" name="Int. J. Syst. Evol. Microbiol.">
        <title>The Global Catalogue of Microorganisms (GCM) 10K type strain sequencing project: providing services to taxonomists for standard genome sequencing and annotation.</title>
        <authorList>
            <consortium name="The Broad Institute Genomics Platform"/>
            <consortium name="The Broad Institute Genome Sequencing Center for Infectious Disease"/>
            <person name="Wu L."/>
            <person name="Ma J."/>
        </authorList>
    </citation>
    <scope>NUCLEOTIDE SEQUENCE [LARGE SCALE GENOMIC DNA]</scope>
    <source>
        <strain evidence="2 3">JCM 14545</strain>
    </source>
</reference>
<keyword evidence="3" id="KW-1185">Reference proteome</keyword>
<protein>
    <submittedName>
        <fullName evidence="2">DUF1707 domain-containing protein</fullName>
    </submittedName>
</protein>
<evidence type="ECO:0000259" key="1">
    <source>
        <dbReference type="Pfam" id="PF08044"/>
    </source>
</evidence>
<proteinExistence type="predicted"/>
<dbReference type="PANTHER" id="PTHR40763:SF5">
    <property type="entry name" value="MEMBRANE PROTEIN"/>
    <property type="match status" value="1"/>
</dbReference>
<organism evidence="2 3">
    <name type="scientific">Amycolatopsis minnesotensis</name>
    <dbReference type="NCBI Taxonomy" id="337894"/>
    <lineage>
        <taxon>Bacteria</taxon>
        <taxon>Bacillati</taxon>
        <taxon>Actinomycetota</taxon>
        <taxon>Actinomycetes</taxon>
        <taxon>Pseudonocardiales</taxon>
        <taxon>Pseudonocardiaceae</taxon>
        <taxon>Amycolatopsis</taxon>
    </lineage>
</organism>
<name>A0ABN2RHR0_9PSEU</name>
<dbReference type="Pfam" id="PF08044">
    <property type="entry name" value="DUF1707"/>
    <property type="match status" value="1"/>
</dbReference>
<feature type="domain" description="DUF1707" evidence="1">
    <location>
        <begin position="16"/>
        <end position="68"/>
    </location>
</feature>
<comment type="caution">
    <text evidence="2">The sequence shown here is derived from an EMBL/GenBank/DDBJ whole genome shotgun (WGS) entry which is preliminary data.</text>
</comment>
<accession>A0ABN2RHR0</accession>
<dbReference type="PANTHER" id="PTHR40763">
    <property type="entry name" value="MEMBRANE PROTEIN-RELATED"/>
    <property type="match status" value="1"/>
</dbReference>